<accession>A0A8A1LBA1</accession>
<dbReference type="SUPFAM" id="SSF69065">
    <property type="entry name" value="RNase III domain-like"/>
    <property type="match status" value="1"/>
</dbReference>
<gene>
    <name evidence="2" type="ORF">I7I53_10684</name>
</gene>
<reference evidence="2" key="1">
    <citation type="submission" date="2021-01" db="EMBL/GenBank/DDBJ databases">
        <title>Chromosome-level genome assembly of a human fungal pathogen reveals clustering of transcriptionally co-regulated genes.</title>
        <authorList>
            <person name="Voorhies M."/>
            <person name="Cohen S."/>
            <person name="Shea T.P."/>
            <person name="Petrus S."/>
            <person name="Munoz J.F."/>
            <person name="Poplawski S."/>
            <person name="Goldman W.E."/>
            <person name="Michael T."/>
            <person name="Cuomo C.A."/>
            <person name="Sil A."/>
            <person name="Beyhan S."/>
        </authorList>
    </citation>
    <scope>NUCLEOTIDE SEQUENCE</scope>
    <source>
        <strain evidence="2">H88</strain>
    </source>
</reference>
<organism evidence="2 3">
    <name type="scientific">Ajellomyces capsulatus (strain H88)</name>
    <name type="common">Darling's disease fungus</name>
    <name type="synonym">Histoplasma capsulatum</name>
    <dbReference type="NCBI Taxonomy" id="544711"/>
    <lineage>
        <taxon>Eukaryota</taxon>
        <taxon>Fungi</taxon>
        <taxon>Dikarya</taxon>
        <taxon>Ascomycota</taxon>
        <taxon>Pezizomycotina</taxon>
        <taxon>Eurotiomycetes</taxon>
        <taxon>Eurotiomycetidae</taxon>
        <taxon>Onygenales</taxon>
        <taxon>Ajellomycetaceae</taxon>
        <taxon>Histoplasma</taxon>
    </lineage>
</organism>
<evidence type="ECO:0000313" key="2">
    <source>
        <dbReference type="EMBL" id="QSS50115.1"/>
    </source>
</evidence>
<dbReference type="InterPro" id="IPR000999">
    <property type="entry name" value="RNase_III_dom"/>
</dbReference>
<dbReference type="Proteomes" id="UP000663419">
    <property type="component" value="Chromosome 1"/>
</dbReference>
<evidence type="ECO:0000259" key="1">
    <source>
        <dbReference type="PROSITE" id="PS50142"/>
    </source>
</evidence>
<dbReference type="PROSITE" id="PS50142">
    <property type="entry name" value="RNASE_3_2"/>
    <property type="match status" value="1"/>
</dbReference>
<dbReference type="GO" id="GO:0006396">
    <property type="term" value="P:RNA processing"/>
    <property type="evidence" value="ECO:0007669"/>
    <property type="project" value="InterPro"/>
</dbReference>
<proteinExistence type="predicted"/>
<dbReference type="Gene3D" id="1.10.1520.10">
    <property type="entry name" value="Ribonuclease III domain"/>
    <property type="match status" value="1"/>
</dbReference>
<dbReference type="EMBL" id="CP069102">
    <property type="protein sequence ID" value="QSS50115.1"/>
    <property type="molecule type" value="Genomic_DNA"/>
</dbReference>
<dbReference type="GO" id="GO:0004525">
    <property type="term" value="F:ribonuclease III activity"/>
    <property type="evidence" value="ECO:0007669"/>
    <property type="project" value="InterPro"/>
</dbReference>
<name>A0A8A1LBA1_AJEC8</name>
<sequence length="153" mass="16103">MSKTSPTMNPAVPPRDDILIEIEKATGYTFTNPSLCLKALQTAGCAAAGGQKSLAQVGDAALRLALVTIGYGKGASRGQIDSALRTKASNSHLADQGFERGFDGCVYRIGGVDVSMKMMATAVQAVLGAVFLDCNKNMSVFLEVIEVLDLSWN</sequence>
<protein>
    <recommendedName>
        <fullName evidence="1">RNase III domain-containing protein</fullName>
    </recommendedName>
</protein>
<dbReference type="VEuPathDB" id="FungiDB:I7I53_10684"/>
<dbReference type="AlphaFoldDB" id="A0A8A1LBA1"/>
<evidence type="ECO:0000313" key="3">
    <source>
        <dbReference type="Proteomes" id="UP000663419"/>
    </source>
</evidence>
<dbReference type="InterPro" id="IPR036389">
    <property type="entry name" value="RNase_III_sf"/>
</dbReference>
<feature type="domain" description="RNase III" evidence="1">
    <location>
        <begin position="19"/>
        <end position="135"/>
    </location>
</feature>